<dbReference type="InterPro" id="IPR001137">
    <property type="entry name" value="Glyco_hydro_11"/>
</dbReference>
<dbReference type="EMBL" id="BLPF01000002">
    <property type="protein sequence ID" value="GFJ80898.1"/>
    <property type="molecule type" value="Genomic_DNA"/>
</dbReference>
<dbReference type="Pfam" id="PF00457">
    <property type="entry name" value="Glyco_hydro_11"/>
    <property type="match status" value="1"/>
</dbReference>
<evidence type="ECO:0000256" key="12">
    <source>
        <dbReference type="SAM" id="SignalP"/>
    </source>
</evidence>
<reference evidence="14 15" key="1">
    <citation type="submission" date="2020-03" db="EMBL/GenBank/DDBJ databases">
        <title>Whole genome shotgun sequence of Phytohabitans houttuyneae NBRC 108639.</title>
        <authorList>
            <person name="Komaki H."/>
            <person name="Tamura T."/>
        </authorList>
    </citation>
    <scope>NUCLEOTIDE SEQUENCE [LARGE SCALE GENOMIC DNA]</scope>
    <source>
        <strain evidence="14 15">NBRC 108639</strain>
    </source>
</reference>
<evidence type="ECO:0000256" key="3">
    <source>
        <dbReference type="ARBA" id="ARBA00012590"/>
    </source>
</evidence>
<dbReference type="GO" id="GO:0045493">
    <property type="term" value="P:xylan catabolic process"/>
    <property type="evidence" value="ECO:0007669"/>
    <property type="project" value="UniProtKB-UniPathway"/>
</dbReference>
<keyword evidence="12" id="KW-0732">Signal</keyword>
<evidence type="ECO:0000256" key="6">
    <source>
        <dbReference type="ARBA" id="ARBA00023277"/>
    </source>
</evidence>
<feature type="chain" id="PRO_5028923438" description="Endo-1,4-beta-xylanase" evidence="12">
    <location>
        <begin position="43"/>
        <end position="267"/>
    </location>
</feature>
<keyword evidence="6 10" id="KW-0119">Carbohydrate metabolism</keyword>
<comment type="catalytic activity">
    <reaction evidence="1 10">
        <text>Endohydrolysis of (1-&gt;4)-beta-D-xylosidic linkages in xylans.</text>
        <dbReference type="EC" id="3.2.1.8"/>
    </reaction>
</comment>
<proteinExistence type="inferred from homology"/>
<dbReference type="AlphaFoldDB" id="A0A6V8KEX0"/>
<evidence type="ECO:0000313" key="15">
    <source>
        <dbReference type="Proteomes" id="UP000482800"/>
    </source>
</evidence>
<evidence type="ECO:0000313" key="14">
    <source>
        <dbReference type="EMBL" id="GFJ80898.1"/>
    </source>
</evidence>
<evidence type="ECO:0000256" key="11">
    <source>
        <dbReference type="SAM" id="MobiDB-lite"/>
    </source>
</evidence>
<feature type="domain" description="GH11" evidence="13">
    <location>
        <begin position="43"/>
        <end position="234"/>
    </location>
</feature>
<keyword evidence="5 10" id="KW-0378">Hydrolase</keyword>
<accession>A0A6V8KEX0</accession>
<dbReference type="PRINTS" id="PR00911">
    <property type="entry name" value="GLHYDRLASE11"/>
</dbReference>
<evidence type="ECO:0000256" key="4">
    <source>
        <dbReference type="ARBA" id="ARBA00022651"/>
    </source>
</evidence>
<comment type="similarity">
    <text evidence="9 10">Belongs to the glycosyl hydrolase 11 (cellulase G) family.</text>
</comment>
<feature type="signal peptide" evidence="12">
    <location>
        <begin position="1"/>
        <end position="42"/>
    </location>
</feature>
<dbReference type="PROSITE" id="PS51761">
    <property type="entry name" value="GH11_3"/>
    <property type="match status" value="1"/>
</dbReference>
<evidence type="ECO:0000256" key="2">
    <source>
        <dbReference type="ARBA" id="ARBA00004851"/>
    </source>
</evidence>
<keyword evidence="7 10" id="KW-0326">Glycosidase</keyword>
<evidence type="ECO:0000256" key="10">
    <source>
        <dbReference type="RuleBase" id="RU362015"/>
    </source>
</evidence>
<reference evidence="14 15" key="2">
    <citation type="submission" date="2020-03" db="EMBL/GenBank/DDBJ databases">
        <authorList>
            <person name="Ichikawa N."/>
            <person name="Kimura A."/>
            <person name="Kitahashi Y."/>
            <person name="Uohara A."/>
        </authorList>
    </citation>
    <scope>NUCLEOTIDE SEQUENCE [LARGE SCALE GENOMIC DNA]</scope>
    <source>
        <strain evidence="14 15">NBRC 108639</strain>
    </source>
</reference>
<dbReference type="SUPFAM" id="SSF49899">
    <property type="entry name" value="Concanavalin A-like lectins/glucanases"/>
    <property type="match status" value="1"/>
</dbReference>
<comment type="caution">
    <text evidence="9">Lacks conserved residue(s) required for the propagation of feature annotation.</text>
</comment>
<name>A0A6V8KEX0_9ACTN</name>
<dbReference type="Proteomes" id="UP000482800">
    <property type="component" value="Unassembled WGS sequence"/>
</dbReference>
<gene>
    <name evidence="14" type="ORF">Phou_050780</name>
</gene>
<sequence length="267" mass="28469">MSDAPVRSKSRGRRLRRLFGSACVVALVAAASAVVMPGSAQAAITSNQTGWHDNHYYTLWTDSPGTVAMDLGPGGNYRVAWNGTYEFFAGKGWNPGGRGIVAYWGSFNPSGNAYLALHGWTKNPLVEYKIVESWGSWRPPGGPGFRGTLVTDGGVYDIYMTQRTGCPASTRIASTGASGRQSGWAAPSPWEITSTRGPASGWTSAPTTTRSWPHGATRAAVPRTSRSAVHIERAAGDLCGPVRQNASTRAWRGWCPSSSGHDPGRVR</sequence>
<dbReference type="Gene3D" id="2.60.120.180">
    <property type="match status" value="1"/>
</dbReference>
<dbReference type="InterPro" id="IPR013320">
    <property type="entry name" value="ConA-like_dom_sf"/>
</dbReference>
<dbReference type="EC" id="3.2.1.8" evidence="3 10"/>
<feature type="region of interest" description="Disordered" evidence="11">
    <location>
        <begin position="194"/>
        <end position="225"/>
    </location>
</feature>
<evidence type="ECO:0000256" key="7">
    <source>
        <dbReference type="ARBA" id="ARBA00023295"/>
    </source>
</evidence>
<protein>
    <recommendedName>
        <fullName evidence="3 10">Endo-1,4-beta-xylanase</fullName>
        <ecNumber evidence="3 10">3.2.1.8</ecNumber>
    </recommendedName>
</protein>
<evidence type="ECO:0000256" key="1">
    <source>
        <dbReference type="ARBA" id="ARBA00000681"/>
    </source>
</evidence>
<evidence type="ECO:0000256" key="9">
    <source>
        <dbReference type="PROSITE-ProRule" id="PRU01097"/>
    </source>
</evidence>
<dbReference type="UniPathway" id="UPA00114"/>
<dbReference type="PANTHER" id="PTHR46828">
    <property type="entry name" value="ENDO-1,4-BETA-XYLANASE A-RELATED"/>
    <property type="match status" value="1"/>
</dbReference>
<keyword evidence="4 10" id="KW-0858">Xylan degradation</keyword>
<keyword evidence="15" id="KW-1185">Reference proteome</keyword>
<keyword evidence="8 10" id="KW-0624">Polysaccharide degradation</keyword>
<evidence type="ECO:0000256" key="5">
    <source>
        <dbReference type="ARBA" id="ARBA00022801"/>
    </source>
</evidence>
<comment type="pathway">
    <text evidence="2 10">Glycan degradation; xylan degradation.</text>
</comment>
<feature type="compositionally biased region" description="Polar residues" evidence="11">
    <location>
        <begin position="194"/>
        <end position="211"/>
    </location>
</feature>
<comment type="caution">
    <text evidence="14">The sequence shown here is derived from an EMBL/GenBank/DDBJ whole genome shotgun (WGS) entry which is preliminary data.</text>
</comment>
<dbReference type="GO" id="GO:0031176">
    <property type="term" value="F:endo-1,4-beta-xylanase activity"/>
    <property type="evidence" value="ECO:0007669"/>
    <property type="project" value="UniProtKB-EC"/>
</dbReference>
<dbReference type="InterPro" id="IPR033123">
    <property type="entry name" value="GH11_dom"/>
</dbReference>
<dbReference type="InterPro" id="IPR013319">
    <property type="entry name" value="GH11/12"/>
</dbReference>
<organism evidence="14 15">
    <name type="scientific">Phytohabitans houttuyneae</name>
    <dbReference type="NCBI Taxonomy" id="1076126"/>
    <lineage>
        <taxon>Bacteria</taxon>
        <taxon>Bacillati</taxon>
        <taxon>Actinomycetota</taxon>
        <taxon>Actinomycetes</taxon>
        <taxon>Micromonosporales</taxon>
        <taxon>Micromonosporaceae</taxon>
    </lineage>
</organism>
<dbReference type="PANTHER" id="PTHR46828:SF2">
    <property type="entry name" value="ENDO-1,4-BETA-XYLANASE A-RELATED"/>
    <property type="match status" value="1"/>
</dbReference>
<evidence type="ECO:0000259" key="13">
    <source>
        <dbReference type="PROSITE" id="PS51761"/>
    </source>
</evidence>
<evidence type="ECO:0000256" key="8">
    <source>
        <dbReference type="ARBA" id="ARBA00023326"/>
    </source>
</evidence>